<evidence type="ECO:0000256" key="1">
    <source>
        <dbReference type="ARBA" id="ARBA00023172"/>
    </source>
</evidence>
<evidence type="ECO:0000313" key="3">
    <source>
        <dbReference type="EMBL" id="MPM69182.1"/>
    </source>
</evidence>
<organism evidence="3">
    <name type="scientific">bioreactor metagenome</name>
    <dbReference type="NCBI Taxonomy" id="1076179"/>
    <lineage>
        <taxon>unclassified sequences</taxon>
        <taxon>metagenomes</taxon>
        <taxon>ecological metagenomes</taxon>
    </lineage>
</organism>
<keyword evidence="1" id="KW-0233">DNA recombination</keyword>
<dbReference type="SUPFAM" id="SSF56349">
    <property type="entry name" value="DNA breaking-rejoining enzymes"/>
    <property type="match status" value="1"/>
</dbReference>
<dbReference type="Gene3D" id="1.10.443.10">
    <property type="entry name" value="Intergrase catalytic core"/>
    <property type="match status" value="1"/>
</dbReference>
<dbReference type="GO" id="GO:0006310">
    <property type="term" value="P:DNA recombination"/>
    <property type="evidence" value="ECO:0007669"/>
    <property type="project" value="UniProtKB-KW"/>
</dbReference>
<dbReference type="InterPro" id="IPR002104">
    <property type="entry name" value="Integrase_catalytic"/>
</dbReference>
<gene>
    <name evidence="3" type="primary">xerC_183</name>
    <name evidence="3" type="ORF">SDC9_116126</name>
</gene>
<dbReference type="InterPro" id="IPR011010">
    <property type="entry name" value="DNA_brk_join_enz"/>
</dbReference>
<dbReference type="PROSITE" id="PS51898">
    <property type="entry name" value="TYR_RECOMBINASE"/>
    <property type="match status" value="1"/>
</dbReference>
<dbReference type="GO" id="GO:0003677">
    <property type="term" value="F:DNA binding"/>
    <property type="evidence" value="ECO:0007669"/>
    <property type="project" value="InterPro"/>
</dbReference>
<dbReference type="InterPro" id="IPR013762">
    <property type="entry name" value="Integrase-like_cat_sf"/>
</dbReference>
<proteinExistence type="predicted"/>
<dbReference type="InterPro" id="IPR050090">
    <property type="entry name" value="Tyrosine_recombinase_XerCD"/>
</dbReference>
<dbReference type="GO" id="GO:0015074">
    <property type="term" value="P:DNA integration"/>
    <property type="evidence" value="ECO:0007669"/>
    <property type="project" value="InterPro"/>
</dbReference>
<accession>A0A645BVA3</accession>
<protein>
    <submittedName>
        <fullName evidence="3">Tyrosine recombinase XerC</fullName>
    </submittedName>
</protein>
<comment type="caution">
    <text evidence="3">The sequence shown here is derived from an EMBL/GenBank/DDBJ whole genome shotgun (WGS) entry which is preliminary data.</text>
</comment>
<feature type="domain" description="Tyr recombinase" evidence="2">
    <location>
        <begin position="1"/>
        <end position="190"/>
    </location>
</feature>
<sequence length="207" mass="23645">MGRIFAAADHISSRNVAGSKELGSVIFRILYSTGLRVGELTALKLGDVAVNEKIPHLRIVNTKTKQDRLVVLSPTSVEALRWYLNIRPPSVLQEVFLDCRQHHITQGTIYTWFRQILCEANIPHQGRGRGPRVHDLRHTFAVHSLHQMHEQGMDLYYCLPILCRFLGHESLNSTDSYVRLTAEVYPELLENLSVVSRLVFPEVYDET</sequence>
<evidence type="ECO:0000259" key="2">
    <source>
        <dbReference type="PROSITE" id="PS51898"/>
    </source>
</evidence>
<name>A0A645BVA3_9ZZZZ</name>
<dbReference type="Pfam" id="PF00589">
    <property type="entry name" value="Phage_integrase"/>
    <property type="match status" value="1"/>
</dbReference>
<reference evidence="3" key="1">
    <citation type="submission" date="2019-08" db="EMBL/GenBank/DDBJ databases">
        <authorList>
            <person name="Kucharzyk K."/>
            <person name="Murdoch R.W."/>
            <person name="Higgins S."/>
            <person name="Loffler F."/>
        </authorList>
    </citation>
    <scope>NUCLEOTIDE SEQUENCE</scope>
</reference>
<dbReference type="PANTHER" id="PTHR30349">
    <property type="entry name" value="PHAGE INTEGRASE-RELATED"/>
    <property type="match status" value="1"/>
</dbReference>
<dbReference type="PANTHER" id="PTHR30349:SF64">
    <property type="entry name" value="PROPHAGE INTEGRASE INTD-RELATED"/>
    <property type="match status" value="1"/>
</dbReference>
<dbReference type="EMBL" id="VSSQ01022697">
    <property type="protein sequence ID" value="MPM69182.1"/>
    <property type="molecule type" value="Genomic_DNA"/>
</dbReference>
<dbReference type="AlphaFoldDB" id="A0A645BVA3"/>